<comment type="caution">
    <text evidence="2">The sequence shown here is derived from an EMBL/GenBank/DDBJ whole genome shotgun (WGS) entry which is preliminary data.</text>
</comment>
<protein>
    <submittedName>
        <fullName evidence="2">Uncharacterized protein</fullName>
    </submittedName>
</protein>
<evidence type="ECO:0000313" key="2">
    <source>
        <dbReference type="EMBL" id="RNL78754.1"/>
    </source>
</evidence>
<evidence type="ECO:0000256" key="1">
    <source>
        <dbReference type="SAM" id="MobiDB-lite"/>
    </source>
</evidence>
<dbReference type="OrthoDB" id="134712at2"/>
<sequence>MGTETSEQAELLARAMSEKVAGRGSEANRLYGEAAEAARSADDLEAWTEAALGLAAVQVFGAEPGRLPALLYDVLVRTTDDLQRSRVAAALARCWAYAGQAERGQPFADEALTLARQAGEPVQVADALDAALAVRWGPDDLEDRRALAGELDEVAAHVTDPDKRLQAHLWQLHVACETLDLHAMNRQIRAIELLGDQSPRALFFAATRRAMLDMLRGRPDTVAQLITVAQQAASEVVIPDDWALVAVNTGYAAMMSGDADTLAAMAAGAEEFAVSEGVIVVCGEAAFMWMMAGRLDRAEALLRTFHGGVLSQLPRDVDWMLTLQTVLETALALEDRELITEAAELLHPYAGRAVVNAGAVMFHGTTDDTLSRALLVLGRDEEAAVHREHALATYERIGASWWRDRLAGSTAAAVAPGRSQVHLHPSSGGLWLVGRDATPVAGLRGLGYLRELVARPGQQIAALDLVGAGGGTVEESGLGELADPQALAAYRKRLADLDAELAEAEDWADSGRLDAARAEKEALLDELGRVAGLGGRARTTGSSAERARVAVKKAITTAIARVETVDEALARHLKRSVQTGLTCSYEPDPDDEQDWVLTPR</sequence>
<dbReference type="AlphaFoldDB" id="A0A3N0DSZ8"/>
<organism evidence="2 3">
    <name type="scientific">Nocardioides marmorisolisilvae</name>
    <dbReference type="NCBI Taxonomy" id="1542737"/>
    <lineage>
        <taxon>Bacteria</taxon>
        <taxon>Bacillati</taxon>
        <taxon>Actinomycetota</taxon>
        <taxon>Actinomycetes</taxon>
        <taxon>Propionibacteriales</taxon>
        <taxon>Nocardioidaceae</taxon>
        <taxon>Nocardioides</taxon>
    </lineage>
</organism>
<name>A0A3N0DSZ8_9ACTN</name>
<feature type="region of interest" description="Disordered" evidence="1">
    <location>
        <begin position="581"/>
        <end position="600"/>
    </location>
</feature>
<proteinExistence type="predicted"/>
<gene>
    <name evidence="2" type="ORF">EFL95_06680</name>
</gene>
<dbReference type="RefSeq" id="WP_123233256.1">
    <property type="nucleotide sequence ID" value="NZ_RJSG01000002.1"/>
</dbReference>
<dbReference type="EMBL" id="RJSG01000002">
    <property type="protein sequence ID" value="RNL78754.1"/>
    <property type="molecule type" value="Genomic_DNA"/>
</dbReference>
<accession>A0A3N0DSZ8</accession>
<reference evidence="2 3" key="1">
    <citation type="submission" date="2018-11" db="EMBL/GenBank/DDBJ databases">
        <authorList>
            <person name="Li F."/>
        </authorList>
    </citation>
    <scope>NUCLEOTIDE SEQUENCE [LARGE SCALE GENOMIC DNA]</scope>
    <source>
        <strain evidence="2 3">KIS18-7</strain>
    </source>
</reference>
<keyword evidence="3" id="KW-1185">Reference proteome</keyword>
<dbReference type="Proteomes" id="UP000277094">
    <property type="component" value="Unassembled WGS sequence"/>
</dbReference>
<evidence type="ECO:0000313" key="3">
    <source>
        <dbReference type="Proteomes" id="UP000277094"/>
    </source>
</evidence>